<dbReference type="AlphaFoldDB" id="A0A6P8B7E1"/>
<evidence type="ECO:0000313" key="2">
    <source>
        <dbReference type="Proteomes" id="UP000515153"/>
    </source>
</evidence>
<dbReference type="SUPFAM" id="SSF48403">
    <property type="entry name" value="Ankyrin repeat"/>
    <property type="match status" value="1"/>
</dbReference>
<proteinExistence type="predicted"/>
<dbReference type="Proteomes" id="UP000515153">
    <property type="component" value="Chromosome I"/>
</dbReference>
<dbReference type="PANTHER" id="PTHR24198">
    <property type="entry name" value="ANKYRIN REPEAT AND PROTEIN KINASE DOMAIN-CONTAINING PROTEIN"/>
    <property type="match status" value="1"/>
</dbReference>
<keyword evidence="2" id="KW-1185">Reference proteome</keyword>
<dbReference type="InterPro" id="IPR036770">
    <property type="entry name" value="Ankyrin_rpt-contain_sf"/>
</dbReference>
<dbReference type="Gene3D" id="1.25.40.20">
    <property type="entry name" value="Ankyrin repeat-containing domain"/>
    <property type="match status" value="2"/>
</dbReference>
<dbReference type="KEGG" id="pgri:PgNI_06529"/>
<protein>
    <submittedName>
        <fullName evidence="3">Uncharacterized protein</fullName>
    </submittedName>
</protein>
<gene>
    <name evidence="3" type="ORF">PgNI_06529</name>
</gene>
<dbReference type="RefSeq" id="XP_030983127.1">
    <property type="nucleotide sequence ID" value="XM_031126552.1"/>
</dbReference>
<reference evidence="3" key="3">
    <citation type="submission" date="2025-08" db="UniProtKB">
        <authorList>
            <consortium name="RefSeq"/>
        </authorList>
    </citation>
    <scope>IDENTIFICATION</scope>
    <source>
        <strain evidence="3">NI907</strain>
    </source>
</reference>
<evidence type="ECO:0000256" key="1">
    <source>
        <dbReference type="SAM" id="MobiDB-lite"/>
    </source>
</evidence>
<organism evidence="2 3">
    <name type="scientific">Pyricularia grisea</name>
    <name type="common">Crabgrass-specific blast fungus</name>
    <name type="synonym">Magnaporthe grisea</name>
    <dbReference type="NCBI Taxonomy" id="148305"/>
    <lineage>
        <taxon>Eukaryota</taxon>
        <taxon>Fungi</taxon>
        <taxon>Dikarya</taxon>
        <taxon>Ascomycota</taxon>
        <taxon>Pezizomycotina</taxon>
        <taxon>Sordariomycetes</taxon>
        <taxon>Sordariomycetidae</taxon>
        <taxon>Magnaporthales</taxon>
        <taxon>Pyriculariaceae</taxon>
        <taxon>Pyricularia</taxon>
    </lineage>
</organism>
<dbReference type="GO" id="GO:0005737">
    <property type="term" value="C:cytoplasm"/>
    <property type="evidence" value="ECO:0007669"/>
    <property type="project" value="TreeGrafter"/>
</dbReference>
<dbReference type="GeneID" id="41961461"/>
<dbReference type="PANTHER" id="PTHR24198:SF165">
    <property type="entry name" value="ANKYRIN REPEAT-CONTAINING PROTEIN-RELATED"/>
    <property type="match status" value="1"/>
</dbReference>
<name>A0A6P8B7E1_PYRGI</name>
<feature type="compositionally biased region" description="Low complexity" evidence="1">
    <location>
        <begin position="846"/>
        <end position="855"/>
    </location>
</feature>
<feature type="region of interest" description="Disordered" evidence="1">
    <location>
        <begin position="839"/>
        <end position="873"/>
    </location>
</feature>
<reference evidence="2 3" key="1">
    <citation type="journal article" date="2019" name="Mol. Biol. Evol.">
        <title>Blast fungal genomes show frequent chromosomal changes, gene gains and losses, and effector gene turnover.</title>
        <authorList>
            <person name="Gomez Luciano L.B."/>
            <person name="Jason Tsai I."/>
            <person name="Chuma I."/>
            <person name="Tosa Y."/>
            <person name="Chen Y.H."/>
            <person name="Li J.Y."/>
            <person name="Li M.Y."/>
            <person name="Jade Lu M.Y."/>
            <person name="Nakayashiki H."/>
            <person name="Li W.H."/>
        </authorList>
    </citation>
    <scope>NUCLEOTIDE SEQUENCE [LARGE SCALE GENOMIC DNA]</scope>
    <source>
        <strain evidence="2 3">NI907</strain>
    </source>
</reference>
<accession>A0A6P8B7E1</accession>
<reference evidence="3" key="2">
    <citation type="submission" date="2019-10" db="EMBL/GenBank/DDBJ databases">
        <authorList>
            <consortium name="NCBI Genome Project"/>
        </authorList>
    </citation>
    <scope>NUCLEOTIDE SEQUENCE</scope>
    <source>
        <strain evidence="3">NI907</strain>
    </source>
</reference>
<sequence length="873" mass="96786">MLEADIEWPRNPTRQTLLQFSSRAEALSLSDTPELVLDRTLRSKDGQDGLILVLGLILCGFRPVTLEEPSLLLAYKRAFEARQADPGASADSITLQVAQCNIHNWLHVLVDFGRCQYDTVTIRPEVSKIIKLHDHGTTWIWSQARSISHQSISQFCIAMLTLRSTQNELTERVMAYESFCKSLRQRSFDHTKAVTPMDFEGDTVLGLLVQSLSYHLSQFDPEHIDKVLIPIVFDNEKDILLKPWAQAFWAMSDPFRRQGSVPQTPITVLTVIGLLNYGKAREAARKRCSEDTESYSSIMIECLAAQVAQKITLKKEAMQEFKSDDFIVWDSQQSNMEMTLAAAVRAGNQDFALELVKLLPKSSLFRPERRSTEVEGHSVLSLEGLVDDGYLQSASPTSNPLTRILFAAASQDMDKLIMLLLNHSYKPKARQEKAVLGPVLRLAAVLGHTRTVVVLLANSEYITDSAERAIGLEGASIAGHLDVLWEVLAQHPTIIDFSRLLKALRFATLHGNWEVISKLLRWVQRRDPIYDDFKTQEYNHNDRPLAIACELGCSKSLKAIMAAGEDPSSIDTDGMADFLVENGMVVDARSSASNMKASMVARRKELDPPTLPVIRWLLDQRADIDAGIEEGADPDVVQARVPSSPLAEALYKQSAKKPRMLLKAGARLDIEFEHGKSILHKAISSSPEIMKIILKFRRFLDVESRDHNVDKGNNSPLIRAGHRKLWPIFDLLVAQPSLNAEIVSRQTGSALQVLCGYASSDSKALNAVHTLLGLGADVNNMCQLFLGTPLIRAVFVLDHESSGSYQRENLLSTHLGKIEPHEFTVPEGVAEFEDLASGVCSEASNEGSSDGASDSLGEDDLDLEDLDSDDAEG</sequence>
<evidence type="ECO:0000313" key="3">
    <source>
        <dbReference type="RefSeq" id="XP_030983127.1"/>
    </source>
</evidence>
<feature type="compositionally biased region" description="Acidic residues" evidence="1">
    <location>
        <begin position="856"/>
        <end position="873"/>
    </location>
</feature>